<dbReference type="InterPro" id="IPR016024">
    <property type="entry name" value="ARM-type_fold"/>
</dbReference>
<dbReference type="GO" id="GO:0005737">
    <property type="term" value="C:cytoplasm"/>
    <property type="evidence" value="ECO:0007669"/>
    <property type="project" value="TreeGrafter"/>
</dbReference>
<dbReference type="InterPro" id="IPR052587">
    <property type="entry name" value="TELO2-interacting_protein_1"/>
</dbReference>
<dbReference type="PANTHER" id="PTHR18460:SF3">
    <property type="entry name" value="TELO2-INTERACTING PROTEIN 1 HOMOLOG"/>
    <property type="match status" value="1"/>
</dbReference>
<dbReference type="PANTHER" id="PTHR18460">
    <property type="entry name" value="TEL2 INTERACTING PROTEIN 1 TTI1 FAMILY MEMBER"/>
    <property type="match status" value="1"/>
</dbReference>
<dbReference type="Pfam" id="PF24173">
    <property type="entry name" value="TPR_TTI1_N"/>
    <property type="match status" value="2"/>
</dbReference>
<evidence type="ECO:0000259" key="3">
    <source>
        <dbReference type="Pfam" id="PF24181"/>
    </source>
</evidence>
<gene>
    <name evidence="4" type="ORF">TCMB3V08_LOCUS916</name>
</gene>
<dbReference type="Pfam" id="PF24176">
    <property type="entry name" value="TPR_TTI1_2nd"/>
    <property type="match status" value="2"/>
</dbReference>
<dbReference type="AlphaFoldDB" id="A0A7R9IWC1"/>
<proteinExistence type="predicted"/>
<reference evidence="4" key="1">
    <citation type="submission" date="2020-11" db="EMBL/GenBank/DDBJ databases">
        <authorList>
            <person name="Tran Van P."/>
        </authorList>
    </citation>
    <scope>NUCLEOTIDE SEQUENCE</scope>
</reference>
<dbReference type="EMBL" id="OE179241">
    <property type="protein sequence ID" value="CAD7568143.1"/>
    <property type="molecule type" value="Genomic_DNA"/>
</dbReference>
<evidence type="ECO:0000259" key="2">
    <source>
        <dbReference type="Pfam" id="PF24173"/>
    </source>
</evidence>
<feature type="domain" description="TTI1 N-terminal TPR" evidence="2">
    <location>
        <begin position="300"/>
        <end position="373"/>
    </location>
</feature>
<feature type="domain" description="TTI1 N-terminal TPR" evidence="2">
    <location>
        <begin position="72"/>
        <end position="288"/>
    </location>
</feature>
<feature type="region of interest" description="Disordered" evidence="1">
    <location>
        <begin position="840"/>
        <end position="871"/>
    </location>
</feature>
<dbReference type="Pfam" id="PF21547">
    <property type="entry name" value="TTI1"/>
    <property type="match status" value="1"/>
</dbReference>
<name>A0A7R9IWC1_TIMCA</name>
<evidence type="ECO:0000256" key="1">
    <source>
        <dbReference type="SAM" id="MobiDB-lite"/>
    </source>
</evidence>
<sequence length="1136" mass="126407">MGKTAPLVEQEQSVTAPPLDLHEEQGYFGPVPVLPVTETRNKFTPDLLQRVFDPWTSDKKEQLLSSVGNRLQLKPVCDDVAHQPSIKNIQNLKDLVQRLPSSTLQHLQEYTLFPMQLQLNNAKLGSEIKVELINGIRHVVEKTEILHLEQLFKLYVFVFLQIFDPSQPSMVASVSEELKLSVVQCATQVLRSTTANVLDQMYQKENVPKLGQGIYICMQLLQTERLKALRLACVDNILVTCQVEDDTNFNDIVFRKQVGDLITLVVPGIIGGLCKVATGDYKVGHRLIQPNSKEGMEILLNSQEQRSPKWLKASARKLLAQTQVIVRVQHSDHWRVRLELVQMCDHVLTHCSWNLSPALLPLLEVVVIGAEDDDDRVATTSKEVLSRLAQSPQLSTTLRENFEQLAALSLVTGYMRLLGSALQDVFTSKVHFEKVVIGLVQVARIETSDVSVLGAPGIIDATTPEGIKVTYFPGPPLCHLSSLLTPVFSPQQLFPYLPHCLCFSRPISPINPVGYHLRPLTFPLQPYTFSPIFTLYANIENQNFAVETHSWKKFCHFTGSSVLAKLEEVCRLLGQLADLDSLVHYLLNLLCEGSEYSKEVIFVLNLVLAAGLCAKDTSALLLVRIVLDAYIDPDFWQLPTSVSTEVTLSQAQSNIVQSCLLVEGVGKVCEALGSVTSKLLLKVLYLVLERCGSPHPLLAAAGGEAARRIACSCGHTDIAALVGNNQDYISFHISMRLRTLELNPGVLDVLNVVLNHSNVELLPHLQRIITEVLLVNFNLRSGRNTTAFLRVFYASICALSRWYHPPDGHTSSPKDNDSCSGHPSVVEGLLEYHRCQDSQVTSTDDHEMSQDPNVAPVEESADLGEDEPMKEPDPTHIVLAANILKSVLHFLPSHDRNLQLLAISILTEGVQVLAACQDQLLPIVHLVWSPLVGRFNQGSDPLIVKRSFELLRVLAQLARDFICTRTLSVVLPSLCKFLIETAPTSRKKDIGSAYRFTQVYKLQRELLDGLGEVATHLDLAEKELDNVLETVFPYLSNQQPQPLQEGCIKLLKQLAKLDADVVWLKLVNFLPGDKPGSDLWAAKQPPFSILTQEVQLPQFLSLVAKLGLQVVRASSTSLRTHQPNWSSRSQLVFIRI</sequence>
<accession>A0A7R9IWC1</accession>
<dbReference type="Pfam" id="PF24181">
    <property type="entry name" value="TPR_TTI1_C"/>
    <property type="match status" value="1"/>
</dbReference>
<dbReference type="InterPro" id="IPR057566">
    <property type="entry name" value="TPR_TTI1_N"/>
</dbReference>
<dbReference type="SUPFAM" id="SSF48371">
    <property type="entry name" value="ARM repeat"/>
    <property type="match status" value="1"/>
</dbReference>
<dbReference type="InterPro" id="IPR049362">
    <property type="entry name" value="TTI1_rpt"/>
</dbReference>
<feature type="domain" description="TTI1 C-terminal TPR" evidence="3">
    <location>
        <begin position="791"/>
        <end position="1063"/>
    </location>
</feature>
<organism evidence="4">
    <name type="scientific">Timema californicum</name>
    <name type="common">California timema</name>
    <name type="synonym">Walking stick</name>
    <dbReference type="NCBI Taxonomy" id="61474"/>
    <lineage>
        <taxon>Eukaryota</taxon>
        <taxon>Metazoa</taxon>
        <taxon>Ecdysozoa</taxon>
        <taxon>Arthropoda</taxon>
        <taxon>Hexapoda</taxon>
        <taxon>Insecta</taxon>
        <taxon>Pterygota</taxon>
        <taxon>Neoptera</taxon>
        <taxon>Polyneoptera</taxon>
        <taxon>Phasmatodea</taxon>
        <taxon>Timematodea</taxon>
        <taxon>Timematoidea</taxon>
        <taxon>Timematidae</taxon>
        <taxon>Timema</taxon>
    </lineage>
</organism>
<evidence type="ECO:0000313" key="4">
    <source>
        <dbReference type="EMBL" id="CAD7568143.1"/>
    </source>
</evidence>
<protein>
    <submittedName>
        <fullName evidence="4">(California timema) hypothetical protein</fullName>
    </submittedName>
</protein>
<dbReference type="InterPro" id="IPR057567">
    <property type="entry name" value="TPR_TTI1_C"/>
</dbReference>